<keyword evidence="1" id="KW-0489">Methyltransferase</keyword>
<keyword evidence="1" id="KW-0808">Transferase</keyword>
<dbReference type="GO" id="GO:0032259">
    <property type="term" value="P:methylation"/>
    <property type="evidence" value="ECO:0007669"/>
    <property type="project" value="UniProtKB-KW"/>
</dbReference>
<evidence type="ECO:0000313" key="1">
    <source>
        <dbReference type="EMBL" id="KAL3647813.1"/>
    </source>
</evidence>
<name>A0ABD3DZZ0_9LAMI</name>
<dbReference type="AlphaFoldDB" id="A0ABD3DZZ0"/>
<keyword evidence="2" id="KW-1185">Reference proteome</keyword>
<dbReference type="Proteomes" id="UP001632038">
    <property type="component" value="Unassembled WGS sequence"/>
</dbReference>
<protein>
    <submittedName>
        <fullName evidence="1">Trans-aconitate methyltransferase 2</fullName>
    </submittedName>
</protein>
<gene>
    <name evidence="1" type="primary">TMT2</name>
    <name evidence="1" type="ORF">CASFOL_008781</name>
</gene>
<comment type="caution">
    <text evidence="1">The sequence shown here is derived from an EMBL/GenBank/DDBJ whole genome shotgun (WGS) entry which is preliminary data.</text>
</comment>
<organism evidence="1 2">
    <name type="scientific">Castilleja foliolosa</name>
    <dbReference type="NCBI Taxonomy" id="1961234"/>
    <lineage>
        <taxon>Eukaryota</taxon>
        <taxon>Viridiplantae</taxon>
        <taxon>Streptophyta</taxon>
        <taxon>Embryophyta</taxon>
        <taxon>Tracheophyta</taxon>
        <taxon>Spermatophyta</taxon>
        <taxon>Magnoliopsida</taxon>
        <taxon>eudicotyledons</taxon>
        <taxon>Gunneridae</taxon>
        <taxon>Pentapetalae</taxon>
        <taxon>asterids</taxon>
        <taxon>lamiids</taxon>
        <taxon>Lamiales</taxon>
        <taxon>Orobanchaceae</taxon>
        <taxon>Pedicularideae</taxon>
        <taxon>Castillejinae</taxon>
        <taxon>Castilleja</taxon>
    </lineage>
</organism>
<proteinExistence type="predicted"/>
<sequence length="153" mass="17377">MFWYLNNAKLGFFTKLSQLDGDLIHQDEQIFDSEHAQKKMKECEEGIRDRVRVLQQLRGREDVSGEIALLVEVLAVGAGTSMEEYIIGPDDDYQYEHGHKDDPFKLYGLEAPEAGLSWVALRSLKLVFTTICVSEVPGEGRPGCCILYFDRNC</sequence>
<accession>A0ABD3DZZ0</accession>
<dbReference type="GO" id="GO:0008168">
    <property type="term" value="F:methyltransferase activity"/>
    <property type="evidence" value="ECO:0007669"/>
    <property type="project" value="UniProtKB-KW"/>
</dbReference>
<dbReference type="EMBL" id="JAVIJP010000009">
    <property type="protein sequence ID" value="KAL3647813.1"/>
    <property type="molecule type" value="Genomic_DNA"/>
</dbReference>
<evidence type="ECO:0000313" key="2">
    <source>
        <dbReference type="Proteomes" id="UP001632038"/>
    </source>
</evidence>
<reference evidence="2" key="1">
    <citation type="journal article" date="2024" name="IScience">
        <title>Strigolactones Initiate the Formation of Haustorium-like Structures in Castilleja.</title>
        <authorList>
            <person name="Buerger M."/>
            <person name="Peterson D."/>
            <person name="Chory J."/>
        </authorList>
    </citation>
    <scope>NUCLEOTIDE SEQUENCE [LARGE SCALE GENOMIC DNA]</scope>
</reference>